<proteinExistence type="predicted"/>
<keyword evidence="3" id="KW-1015">Disulfide bond</keyword>
<evidence type="ECO:0000259" key="4">
    <source>
        <dbReference type="PROSITE" id="PS01178"/>
    </source>
</evidence>
<dbReference type="Ensembl" id="ENSHBUT00000010623.1">
    <property type="protein sequence ID" value="ENSHBUP00000023621.1"/>
    <property type="gene ID" value="ENSHBUG00000004554.1"/>
</dbReference>
<dbReference type="GO" id="GO:0005576">
    <property type="term" value="C:extracellular region"/>
    <property type="evidence" value="ECO:0007669"/>
    <property type="project" value="UniProtKB-SubCell"/>
</dbReference>
<evidence type="ECO:0000256" key="1">
    <source>
        <dbReference type="ARBA" id="ARBA00004613"/>
    </source>
</evidence>
<dbReference type="PROSITE" id="PS01178">
    <property type="entry name" value="ANAPHYLATOXIN_2"/>
    <property type="match status" value="1"/>
</dbReference>
<dbReference type="CDD" id="cd00017">
    <property type="entry name" value="ANATO"/>
    <property type="match status" value="1"/>
</dbReference>
<dbReference type="InterPro" id="IPR000020">
    <property type="entry name" value="Anaphylatoxin/fibulin"/>
</dbReference>
<keyword evidence="6" id="KW-1185">Reference proteome</keyword>
<dbReference type="Gene3D" id="1.20.91.20">
    <property type="entry name" value="Anaphylotoxins (complement system)"/>
    <property type="match status" value="1"/>
</dbReference>
<evidence type="ECO:0000313" key="5">
    <source>
        <dbReference type="Ensembl" id="ENSHBUP00000023621.1"/>
    </source>
</evidence>
<feature type="domain" description="Anaphylatoxin-like" evidence="4">
    <location>
        <begin position="21"/>
        <end position="59"/>
    </location>
</feature>
<comment type="subcellular location">
    <subcellularLocation>
        <location evidence="1">Secreted</location>
    </subcellularLocation>
</comment>
<protein>
    <recommendedName>
        <fullName evidence="4">Anaphylatoxin-like domain-containing protein</fullName>
    </recommendedName>
</protein>
<sequence>SLITKIPPEKLNYTEESLQECCVHGFSRIPMERTCRERADRVLLVKKNPTCAEVFLRCCLEAERLRQKMIQEELQKGFGRSEIKLTL</sequence>
<dbReference type="Proteomes" id="UP000264840">
    <property type="component" value="Unplaced"/>
</dbReference>
<reference evidence="5" key="2">
    <citation type="submission" date="2025-09" db="UniProtKB">
        <authorList>
            <consortium name="Ensembl"/>
        </authorList>
    </citation>
    <scope>IDENTIFICATION</scope>
</reference>
<dbReference type="Pfam" id="PF01821">
    <property type="entry name" value="ANATO"/>
    <property type="match status" value="1"/>
</dbReference>
<organism evidence="5 6">
    <name type="scientific">Haplochromis burtoni</name>
    <name type="common">Burton's mouthbrooder</name>
    <name type="synonym">Chromis burtoni</name>
    <dbReference type="NCBI Taxonomy" id="8153"/>
    <lineage>
        <taxon>Eukaryota</taxon>
        <taxon>Metazoa</taxon>
        <taxon>Chordata</taxon>
        <taxon>Craniata</taxon>
        <taxon>Vertebrata</taxon>
        <taxon>Euteleostomi</taxon>
        <taxon>Actinopterygii</taxon>
        <taxon>Neopterygii</taxon>
        <taxon>Teleostei</taxon>
        <taxon>Neoteleostei</taxon>
        <taxon>Acanthomorphata</taxon>
        <taxon>Ovalentaria</taxon>
        <taxon>Cichlomorphae</taxon>
        <taxon>Cichliformes</taxon>
        <taxon>Cichlidae</taxon>
        <taxon>African cichlids</taxon>
        <taxon>Pseudocrenilabrinae</taxon>
        <taxon>Haplochromini</taxon>
        <taxon>Haplochromis</taxon>
    </lineage>
</organism>
<dbReference type="SUPFAM" id="SSF47686">
    <property type="entry name" value="Anaphylotoxins (complement system)"/>
    <property type="match status" value="1"/>
</dbReference>
<reference evidence="5" key="1">
    <citation type="submission" date="2025-08" db="UniProtKB">
        <authorList>
            <consortium name="Ensembl"/>
        </authorList>
    </citation>
    <scope>IDENTIFICATION</scope>
</reference>
<evidence type="ECO:0000256" key="3">
    <source>
        <dbReference type="ARBA" id="ARBA00023157"/>
    </source>
</evidence>
<dbReference type="AlphaFoldDB" id="A0A3Q2WE75"/>
<dbReference type="InterPro" id="IPR018081">
    <property type="entry name" value="Anaphylatoxin_comp_syst"/>
</dbReference>
<accession>A0A3Q2WE75</accession>
<evidence type="ECO:0000256" key="2">
    <source>
        <dbReference type="ARBA" id="ARBA00022525"/>
    </source>
</evidence>
<dbReference type="STRING" id="8153.ENSHBUP00000023621"/>
<evidence type="ECO:0000313" key="6">
    <source>
        <dbReference type="Proteomes" id="UP000264840"/>
    </source>
</evidence>
<name>A0A3Q2WE75_HAPBU</name>
<dbReference type="SMART" id="SM00104">
    <property type="entry name" value="ANATO"/>
    <property type="match status" value="1"/>
</dbReference>
<keyword evidence="2" id="KW-0964">Secreted</keyword>